<dbReference type="Gene3D" id="3.90.215.10">
    <property type="entry name" value="Gamma Fibrinogen, chain A, domain 1"/>
    <property type="match status" value="1"/>
</dbReference>
<reference evidence="3" key="1">
    <citation type="submission" date="2020-07" db="EMBL/GenBank/DDBJ databases">
        <title>Multicomponent nature underlies the extraordinary mechanical properties of spider dragline silk.</title>
        <authorList>
            <person name="Kono N."/>
            <person name="Nakamura H."/>
            <person name="Mori M."/>
            <person name="Yoshida Y."/>
            <person name="Ohtoshi R."/>
            <person name="Malay A.D."/>
            <person name="Moran D.A.P."/>
            <person name="Tomita M."/>
            <person name="Numata K."/>
            <person name="Arakawa K."/>
        </authorList>
    </citation>
    <scope>NUCLEOTIDE SEQUENCE</scope>
</reference>
<dbReference type="PANTHER" id="PTHR19143:SF327">
    <property type="entry name" value="FI21813P1-RELATED"/>
    <property type="match status" value="1"/>
</dbReference>
<dbReference type="NCBIfam" id="NF040941">
    <property type="entry name" value="GGGWT_bact"/>
    <property type="match status" value="1"/>
</dbReference>
<feature type="signal peptide" evidence="1">
    <location>
        <begin position="1"/>
        <end position="19"/>
    </location>
</feature>
<organism evidence="3 4">
    <name type="scientific">Trichonephila clavata</name>
    <name type="common">Joro spider</name>
    <name type="synonym">Nephila clavata</name>
    <dbReference type="NCBI Taxonomy" id="2740835"/>
    <lineage>
        <taxon>Eukaryota</taxon>
        <taxon>Metazoa</taxon>
        <taxon>Ecdysozoa</taxon>
        <taxon>Arthropoda</taxon>
        <taxon>Chelicerata</taxon>
        <taxon>Arachnida</taxon>
        <taxon>Araneae</taxon>
        <taxon>Araneomorphae</taxon>
        <taxon>Entelegynae</taxon>
        <taxon>Araneoidea</taxon>
        <taxon>Nephilidae</taxon>
        <taxon>Trichonephila</taxon>
    </lineage>
</organism>
<dbReference type="PROSITE" id="PS51406">
    <property type="entry name" value="FIBRINOGEN_C_2"/>
    <property type="match status" value="1"/>
</dbReference>
<dbReference type="Proteomes" id="UP000887116">
    <property type="component" value="Unassembled WGS sequence"/>
</dbReference>
<dbReference type="EMBL" id="BMAO01029715">
    <property type="protein sequence ID" value="GFR33692.1"/>
    <property type="molecule type" value="Genomic_DNA"/>
</dbReference>
<dbReference type="SUPFAM" id="SSF56496">
    <property type="entry name" value="Fibrinogen C-terminal domain-like"/>
    <property type="match status" value="1"/>
</dbReference>
<evidence type="ECO:0000256" key="1">
    <source>
        <dbReference type="SAM" id="SignalP"/>
    </source>
</evidence>
<dbReference type="InterPro" id="IPR002181">
    <property type="entry name" value="Fibrinogen_a/b/g_C_dom"/>
</dbReference>
<feature type="domain" description="Fibrinogen C-terminal" evidence="2">
    <location>
        <begin position="46"/>
        <end position="268"/>
    </location>
</feature>
<dbReference type="InterPro" id="IPR050373">
    <property type="entry name" value="Fibrinogen_C-term_domain"/>
</dbReference>
<dbReference type="PANTHER" id="PTHR19143">
    <property type="entry name" value="FIBRINOGEN/TENASCIN/ANGIOPOEITIN"/>
    <property type="match status" value="1"/>
</dbReference>
<comment type="caution">
    <text evidence="3">The sequence shown here is derived from an EMBL/GenBank/DDBJ whole genome shotgun (WGS) entry which is preliminary data.</text>
</comment>
<dbReference type="PROSITE" id="PS51257">
    <property type="entry name" value="PROKAR_LIPOPROTEIN"/>
    <property type="match status" value="1"/>
</dbReference>
<evidence type="ECO:0000313" key="3">
    <source>
        <dbReference type="EMBL" id="GFR33692.1"/>
    </source>
</evidence>
<gene>
    <name evidence="3" type="ORF">TNCT_548801</name>
</gene>
<feature type="chain" id="PRO_5036457127" evidence="1">
    <location>
        <begin position="20"/>
        <end position="270"/>
    </location>
</feature>
<name>A0A8X6I1F0_TRICU</name>
<dbReference type="CDD" id="cd00087">
    <property type="entry name" value="FReD"/>
    <property type="match status" value="1"/>
</dbReference>
<keyword evidence="4" id="KW-1185">Reference proteome</keyword>
<dbReference type="InterPro" id="IPR036056">
    <property type="entry name" value="Fibrinogen-like_C"/>
</dbReference>
<sequence>MRKIYSILGFLLVLSSCKGHVGLKTILGNQKSPVLSHHTLKANDCPSIIPKPMDCEEVRKNGFNTSGVYTIWPRNRIITKETARVYCDMTTNGGGWTVIQRRGDFGSPPDYFNKNWNYYKRGFGSPTKDFWIGNDLIYALTNQGSYSVRFEMQHANTTHAYALYEEFWIDDEDDNYKLHISGYSGTAGDSMKEHDGYGFSTPQGKQTSSCALQRSSGWWFRQCLTCNLNGIYRKGSYSASYNDGVEWETFGGYKNSMITAEIKIRPVNYF</sequence>
<accession>A0A8X6I1F0</accession>
<dbReference type="OrthoDB" id="6145874at2759"/>
<evidence type="ECO:0000259" key="2">
    <source>
        <dbReference type="PROSITE" id="PS51406"/>
    </source>
</evidence>
<proteinExistence type="predicted"/>
<protein>
    <submittedName>
        <fullName evidence="3">Techylectin-5A</fullName>
    </submittedName>
</protein>
<dbReference type="InterPro" id="IPR014716">
    <property type="entry name" value="Fibrinogen_a/b/g_C_1"/>
</dbReference>
<dbReference type="AlphaFoldDB" id="A0A8X6I1F0"/>
<dbReference type="Pfam" id="PF00147">
    <property type="entry name" value="Fibrinogen_C"/>
    <property type="match status" value="1"/>
</dbReference>
<keyword evidence="1" id="KW-0732">Signal</keyword>
<evidence type="ECO:0000313" key="4">
    <source>
        <dbReference type="Proteomes" id="UP000887116"/>
    </source>
</evidence>
<dbReference type="SMART" id="SM00186">
    <property type="entry name" value="FBG"/>
    <property type="match status" value="1"/>
</dbReference>
<dbReference type="GO" id="GO:0005615">
    <property type="term" value="C:extracellular space"/>
    <property type="evidence" value="ECO:0007669"/>
    <property type="project" value="TreeGrafter"/>
</dbReference>